<feature type="transmembrane region" description="Helical" evidence="8">
    <location>
        <begin position="352"/>
        <end position="373"/>
    </location>
</feature>
<dbReference type="Pfam" id="PF01032">
    <property type="entry name" value="FecCD"/>
    <property type="match status" value="2"/>
</dbReference>
<evidence type="ECO:0000256" key="6">
    <source>
        <dbReference type="ARBA" id="ARBA00022989"/>
    </source>
</evidence>
<keyword evidence="4" id="KW-1003">Cell membrane</keyword>
<evidence type="ECO:0000256" key="2">
    <source>
        <dbReference type="ARBA" id="ARBA00007935"/>
    </source>
</evidence>
<feature type="transmembrane region" description="Helical" evidence="8">
    <location>
        <begin position="92"/>
        <end position="114"/>
    </location>
</feature>
<evidence type="ECO:0000256" key="3">
    <source>
        <dbReference type="ARBA" id="ARBA00022448"/>
    </source>
</evidence>
<comment type="caution">
    <text evidence="9">The sequence shown here is derived from an EMBL/GenBank/DDBJ whole genome shotgun (WGS) entry which is preliminary data.</text>
</comment>
<dbReference type="GO" id="GO:0005886">
    <property type="term" value="C:plasma membrane"/>
    <property type="evidence" value="ECO:0007669"/>
    <property type="project" value="UniProtKB-SubCell"/>
</dbReference>
<comment type="subcellular location">
    <subcellularLocation>
        <location evidence="1">Cell membrane</location>
        <topology evidence="1">Multi-pass membrane protein</topology>
    </subcellularLocation>
</comment>
<dbReference type="CDD" id="cd06550">
    <property type="entry name" value="TM_ABC_iron-siderophores_like"/>
    <property type="match status" value="2"/>
</dbReference>
<dbReference type="GO" id="GO:0033214">
    <property type="term" value="P:siderophore-iron import into cell"/>
    <property type="evidence" value="ECO:0007669"/>
    <property type="project" value="TreeGrafter"/>
</dbReference>
<keyword evidence="5 8" id="KW-0812">Transmembrane</keyword>
<feature type="transmembrane region" description="Helical" evidence="8">
    <location>
        <begin position="638"/>
        <end position="655"/>
    </location>
</feature>
<evidence type="ECO:0000256" key="5">
    <source>
        <dbReference type="ARBA" id="ARBA00022692"/>
    </source>
</evidence>
<evidence type="ECO:0000313" key="9">
    <source>
        <dbReference type="EMBL" id="KKO03753.1"/>
    </source>
</evidence>
<reference evidence="9" key="1">
    <citation type="journal article" date="2015" name="Nature">
        <title>Complex archaea that bridge the gap between prokaryotes and eukaryotes.</title>
        <authorList>
            <person name="Spang A."/>
            <person name="Saw J.H."/>
            <person name="Jorgensen S.L."/>
            <person name="Zaremba-Niedzwiedzka K."/>
            <person name="Martijn J."/>
            <person name="Lind A.E."/>
            <person name="van Eijk R."/>
            <person name="Schleper C."/>
            <person name="Guy L."/>
            <person name="Ettema T.J."/>
        </authorList>
    </citation>
    <scope>NUCLEOTIDE SEQUENCE</scope>
</reference>
<feature type="transmembrane region" description="Helical" evidence="8">
    <location>
        <begin position="305"/>
        <end position="325"/>
    </location>
</feature>
<dbReference type="AlphaFoldDB" id="A0A0F9VUX4"/>
<evidence type="ECO:0008006" key="10">
    <source>
        <dbReference type="Google" id="ProtNLM"/>
    </source>
</evidence>
<name>A0A0F9VUX4_9ZZZZ</name>
<dbReference type="EMBL" id="LAZR01000025">
    <property type="protein sequence ID" value="KKO03753.1"/>
    <property type="molecule type" value="Genomic_DNA"/>
</dbReference>
<dbReference type="InterPro" id="IPR000522">
    <property type="entry name" value="ABC_transptr_permease_BtuC"/>
</dbReference>
<feature type="transmembrane region" description="Helical" evidence="8">
    <location>
        <begin position="120"/>
        <end position="137"/>
    </location>
</feature>
<feature type="transmembrane region" description="Helical" evidence="8">
    <location>
        <begin position="393"/>
        <end position="411"/>
    </location>
</feature>
<evidence type="ECO:0000256" key="1">
    <source>
        <dbReference type="ARBA" id="ARBA00004651"/>
    </source>
</evidence>
<keyword evidence="7 8" id="KW-0472">Membrane</keyword>
<dbReference type="PANTHER" id="PTHR30472">
    <property type="entry name" value="FERRIC ENTEROBACTIN TRANSPORT SYSTEM PERMEASE PROTEIN"/>
    <property type="match status" value="1"/>
</dbReference>
<proteinExistence type="inferred from homology"/>
<protein>
    <recommendedName>
        <fullName evidence="10">Iron(3+)-hydroxamate import system permease protein FhuB</fullName>
    </recommendedName>
</protein>
<evidence type="ECO:0000256" key="4">
    <source>
        <dbReference type="ARBA" id="ARBA00022475"/>
    </source>
</evidence>
<feature type="transmembrane region" description="Helical" evidence="8">
    <location>
        <begin position="423"/>
        <end position="444"/>
    </location>
</feature>
<feature type="transmembrane region" description="Helical" evidence="8">
    <location>
        <begin position="144"/>
        <end position="161"/>
    </location>
</feature>
<dbReference type="PANTHER" id="PTHR30472:SF37">
    <property type="entry name" value="FE(3+) DICITRATE TRANSPORT SYSTEM PERMEASE PROTEIN FECD-RELATED"/>
    <property type="match status" value="1"/>
</dbReference>
<dbReference type="InterPro" id="IPR037294">
    <property type="entry name" value="ABC_BtuC-like"/>
</dbReference>
<keyword evidence="3" id="KW-0813">Transport</keyword>
<dbReference type="NCBIfam" id="NF007866">
    <property type="entry name" value="PRK10577.1-2"/>
    <property type="match status" value="1"/>
</dbReference>
<sequence>MNSAALQPPSRLWLAALLLLCIGAALFSLHQQMPLAQWGALIWQPELNNLDQLLVYYSWLPRLCMAVLCGGALGLAGVLMQQVLRNPLASPTTLGVANGAQLALALATLYAPTLLVAREWLALLGGGLATLLVFALARRRGLSPLTLILAGLVVSLLLGAVNVMLMLLQPQGLAALFIWSAGSLSQNNWDGVLFLLPRLAAALLLIGWLVRPLRLLELDDSGARSLGVSLAKLRLLGLAVAVFMTACVVSSVGVIGFIGLAAPAIARLLGARTLQQRLLWAPLLGAALLLLTDFGVQYFAGNSSVLLPTGGVTALLGAPLLLWLIPRLRLPAGRPQLQPATQLPRLQREQPLLLLMALLLLGAAALALLFGLGPQGWSWVLDPQVLQWRIPRILGAAGAGLMLGLAGSLLQRLTGNPMASPELMGISAGAAMGLMLLLFIWIGAPLWARLGMGFLGALITLLIIISFARRHAYSPDRLLLVGIAIAALFDAVKMLVLSLNDPRGQSVLSWLSGSTYFVELPTALMAIACGVALLLLCLPLARWLTLLPLGESTPRSLGVPMRAARLSIMLAAAMLTAAATLLVGPLSFVGLMAPHMARMLGFHHARGQLLASALIGALLMVIADWLGRNILFPDQLPAGLLAALVGGVYLIWGLGRRR</sequence>
<feature type="transmembrane region" description="Helical" evidence="8">
    <location>
        <begin position="450"/>
        <end position="467"/>
    </location>
</feature>
<gene>
    <name evidence="9" type="ORF">LCGC14_0091800</name>
</gene>
<organism evidence="9">
    <name type="scientific">marine sediment metagenome</name>
    <dbReference type="NCBI Taxonomy" id="412755"/>
    <lineage>
        <taxon>unclassified sequences</taxon>
        <taxon>metagenomes</taxon>
        <taxon>ecological metagenomes</taxon>
    </lineage>
</organism>
<accession>A0A0F9VUX4</accession>
<feature type="transmembrane region" description="Helical" evidence="8">
    <location>
        <begin position="235"/>
        <end position="266"/>
    </location>
</feature>
<dbReference type="SUPFAM" id="SSF81345">
    <property type="entry name" value="ABC transporter involved in vitamin B12 uptake, BtuC"/>
    <property type="match status" value="2"/>
</dbReference>
<evidence type="ECO:0000256" key="8">
    <source>
        <dbReference type="SAM" id="Phobius"/>
    </source>
</evidence>
<feature type="transmembrane region" description="Helical" evidence="8">
    <location>
        <begin position="520"/>
        <end position="545"/>
    </location>
</feature>
<feature type="transmembrane region" description="Helical" evidence="8">
    <location>
        <begin position="60"/>
        <end position="80"/>
    </location>
</feature>
<feature type="transmembrane region" description="Helical" evidence="8">
    <location>
        <begin position="566"/>
        <end position="589"/>
    </location>
</feature>
<keyword evidence="6 8" id="KW-1133">Transmembrane helix</keyword>
<feature type="transmembrane region" description="Helical" evidence="8">
    <location>
        <begin position="609"/>
        <end position="626"/>
    </location>
</feature>
<feature type="transmembrane region" description="Helical" evidence="8">
    <location>
        <begin position="278"/>
        <end position="299"/>
    </location>
</feature>
<evidence type="ECO:0000256" key="7">
    <source>
        <dbReference type="ARBA" id="ARBA00023136"/>
    </source>
</evidence>
<comment type="similarity">
    <text evidence="2">Belongs to the binding-protein-dependent transport system permease family. FecCD subfamily.</text>
</comment>
<dbReference type="Gene3D" id="1.10.3470.10">
    <property type="entry name" value="ABC transporter involved in vitamin B12 uptake, BtuC"/>
    <property type="match status" value="2"/>
</dbReference>
<dbReference type="GO" id="GO:0022857">
    <property type="term" value="F:transmembrane transporter activity"/>
    <property type="evidence" value="ECO:0007669"/>
    <property type="project" value="InterPro"/>
</dbReference>